<comment type="caution">
    <text evidence="1">The sequence shown here is derived from an EMBL/GenBank/DDBJ whole genome shotgun (WGS) entry which is preliminary data.</text>
</comment>
<dbReference type="AlphaFoldDB" id="A0A5D4NY16"/>
<gene>
    <name evidence="1" type="ORF">FZC78_06900</name>
</gene>
<accession>A0A5D4NY16</accession>
<reference evidence="1 2" key="1">
    <citation type="submission" date="2019-08" db="EMBL/GenBank/DDBJ databases">
        <title>Bacillus genomes from the desert of Cuatro Cienegas, Coahuila.</title>
        <authorList>
            <person name="Olmedo-Alvarez G."/>
        </authorList>
    </citation>
    <scope>NUCLEOTIDE SEQUENCE [LARGE SCALE GENOMIC DNA]</scope>
    <source>
        <strain evidence="1 2">CH34_1T</strain>
    </source>
</reference>
<organism evidence="1 2">
    <name type="scientific">Rossellomorea vietnamensis</name>
    <dbReference type="NCBI Taxonomy" id="218284"/>
    <lineage>
        <taxon>Bacteria</taxon>
        <taxon>Bacillati</taxon>
        <taxon>Bacillota</taxon>
        <taxon>Bacilli</taxon>
        <taxon>Bacillales</taxon>
        <taxon>Bacillaceae</taxon>
        <taxon>Rossellomorea</taxon>
    </lineage>
</organism>
<evidence type="ECO:0000313" key="2">
    <source>
        <dbReference type="Proteomes" id="UP000322267"/>
    </source>
</evidence>
<protein>
    <submittedName>
        <fullName evidence="1">Spore germination protein</fullName>
    </submittedName>
</protein>
<dbReference type="EMBL" id="VTEI01000003">
    <property type="protein sequence ID" value="TYS17592.1"/>
    <property type="molecule type" value="Genomic_DNA"/>
</dbReference>
<proteinExistence type="predicted"/>
<name>A0A5D4NY16_9BACI</name>
<dbReference type="Proteomes" id="UP000322267">
    <property type="component" value="Unassembled WGS sequence"/>
</dbReference>
<dbReference type="InterPro" id="IPR019618">
    <property type="entry name" value="Spore_germination_GerPA"/>
</dbReference>
<dbReference type="Pfam" id="PF10676">
    <property type="entry name" value="gerPA"/>
    <property type="match status" value="1"/>
</dbReference>
<sequence length="64" mass="6626">MPCFIKNVYIKEVSGGEVTFGAPLYQSPISSTKSITGSGSGNTGPFQITNTGFSVTSAIPLEIP</sequence>
<evidence type="ECO:0000313" key="1">
    <source>
        <dbReference type="EMBL" id="TYS17592.1"/>
    </source>
</evidence>
<dbReference type="RefSeq" id="WP_148938928.1">
    <property type="nucleotide sequence ID" value="NZ_JBNILZ010000017.1"/>
</dbReference>